<protein>
    <submittedName>
        <fullName evidence="1">Uncharacterized protein</fullName>
    </submittedName>
</protein>
<evidence type="ECO:0000313" key="2">
    <source>
        <dbReference type="Proteomes" id="UP000235739"/>
    </source>
</evidence>
<organism evidence="1 2">
    <name type="scientific">Glutamicibacter arilaitensis</name>
    <dbReference type="NCBI Taxonomy" id="256701"/>
    <lineage>
        <taxon>Bacteria</taxon>
        <taxon>Bacillati</taxon>
        <taxon>Actinomycetota</taxon>
        <taxon>Actinomycetes</taxon>
        <taxon>Micrococcales</taxon>
        <taxon>Micrococcaceae</taxon>
        <taxon>Glutamicibacter</taxon>
    </lineage>
</organism>
<dbReference type="RefSeq" id="WP_041649066.1">
    <property type="nucleotide sequence ID" value="NZ_JABUYH010000018.1"/>
</dbReference>
<dbReference type="Proteomes" id="UP000235739">
    <property type="component" value="Unassembled WGS sequence"/>
</dbReference>
<evidence type="ECO:0000313" key="1">
    <source>
        <dbReference type="EMBL" id="PMQ18895.1"/>
    </source>
</evidence>
<reference evidence="1 2" key="1">
    <citation type="journal article" date="2017" name="Elife">
        <title>Extensive horizontal gene transfer in cheese-associated bacteria.</title>
        <authorList>
            <person name="Bonham K.S."/>
            <person name="Wolfe B.E."/>
            <person name="Dutton R.J."/>
        </authorList>
    </citation>
    <scope>NUCLEOTIDE SEQUENCE [LARGE SCALE GENOMIC DNA]</scope>
    <source>
        <strain evidence="1 2">JB182</strain>
    </source>
</reference>
<sequence length="85" mass="9867">MSEQRVFKAVVGKEAGWWNIWVPELDHVTSTRKSRKIALYTRSLIAAVLGVEESSFRVERELVSAEEFERRYTEAVRAVNVQEKL</sequence>
<gene>
    <name evidence="1" type="ORF">CIK84_16060</name>
</gene>
<dbReference type="EMBL" id="PNQX01000003">
    <property type="protein sequence ID" value="PMQ18895.1"/>
    <property type="molecule type" value="Genomic_DNA"/>
</dbReference>
<comment type="caution">
    <text evidence="1">The sequence shown here is derived from an EMBL/GenBank/DDBJ whole genome shotgun (WGS) entry which is preliminary data.</text>
</comment>
<name>A0A2N7RYC1_9MICC</name>
<dbReference type="GeneID" id="303186481"/>
<proteinExistence type="predicted"/>
<accession>A0A2N7RYC1</accession>
<dbReference type="AlphaFoldDB" id="A0A2N7RYC1"/>